<keyword evidence="7 17" id="KW-0547">Nucleotide-binding</keyword>
<dbReference type="Proteomes" id="UP000694397">
    <property type="component" value="Chromosome 1"/>
</dbReference>
<evidence type="ECO:0000256" key="17">
    <source>
        <dbReference type="PROSITE-ProRule" id="PRU10141"/>
    </source>
</evidence>
<keyword evidence="8" id="KW-0418">Kinase</keyword>
<accession>A0A8C9RM34</accession>
<keyword evidence="5" id="KW-0597">Phosphoprotein</keyword>
<comment type="subunit">
    <text evidence="14">Heterodimer with CCNQ, the interaction is required for kinase activity. Interacts with ETS2. Interacts with PRK2.</text>
</comment>
<evidence type="ECO:0000256" key="3">
    <source>
        <dbReference type="ARBA" id="ARBA00022490"/>
    </source>
</evidence>
<dbReference type="PANTHER" id="PTHR24056:SF508">
    <property type="entry name" value="CYCLIN-DEPENDENT KINASE 10"/>
    <property type="match status" value="1"/>
</dbReference>
<organism evidence="20 21">
    <name type="scientific">Scleropages formosus</name>
    <name type="common">Asian bonytongue</name>
    <name type="synonym">Osteoglossum formosum</name>
    <dbReference type="NCBI Taxonomy" id="113540"/>
    <lineage>
        <taxon>Eukaryota</taxon>
        <taxon>Metazoa</taxon>
        <taxon>Chordata</taxon>
        <taxon>Craniata</taxon>
        <taxon>Vertebrata</taxon>
        <taxon>Euteleostomi</taxon>
        <taxon>Actinopterygii</taxon>
        <taxon>Neopterygii</taxon>
        <taxon>Teleostei</taxon>
        <taxon>Osteoglossocephala</taxon>
        <taxon>Osteoglossomorpha</taxon>
        <taxon>Osteoglossiformes</taxon>
        <taxon>Osteoglossidae</taxon>
        <taxon>Scleropages</taxon>
    </lineage>
</organism>
<dbReference type="AlphaFoldDB" id="A0A8C9RM34"/>
<dbReference type="GO" id="GO:0004693">
    <property type="term" value="F:cyclin-dependent protein serine/threonine kinase activity"/>
    <property type="evidence" value="ECO:0007669"/>
    <property type="project" value="InterPro"/>
</dbReference>
<evidence type="ECO:0000256" key="1">
    <source>
        <dbReference type="ARBA" id="ARBA00004120"/>
    </source>
</evidence>
<dbReference type="Ensembl" id="ENSSFOT00015019371.2">
    <property type="protein sequence ID" value="ENSSFOP00015019152.1"/>
    <property type="gene ID" value="ENSSFOG00015012269.2"/>
</dbReference>
<dbReference type="GO" id="GO:0007346">
    <property type="term" value="P:regulation of mitotic cell cycle"/>
    <property type="evidence" value="ECO:0007669"/>
    <property type="project" value="InterPro"/>
</dbReference>
<evidence type="ECO:0000313" key="20">
    <source>
        <dbReference type="Ensembl" id="ENSSFOP00015019152.1"/>
    </source>
</evidence>
<evidence type="ECO:0000256" key="4">
    <source>
        <dbReference type="ARBA" id="ARBA00022527"/>
    </source>
</evidence>
<dbReference type="PROSITE" id="PS00107">
    <property type="entry name" value="PROTEIN_KINASE_ATP"/>
    <property type="match status" value="1"/>
</dbReference>
<evidence type="ECO:0000313" key="21">
    <source>
        <dbReference type="Proteomes" id="UP000694397"/>
    </source>
</evidence>
<evidence type="ECO:0000256" key="10">
    <source>
        <dbReference type="ARBA" id="ARBA00022840"/>
    </source>
</evidence>
<evidence type="ECO:0000256" key="2">
    <source>
        <dbReference type="ARBA" id="ARBA00006485"/>
    </source>
</evidence>
<evidence type="ECO:0000256" key="12">
    <source>
        <dbReference type="ARBA" id="ARBA00023273"/>
    </source>
</evidence>
<evidence type="ECO:0000256" key="13">
    <source>
        <dbReference type="ARBA" id="ARBA00059360"/>
    </source>
</evidence>
<dbReference type="GO" id="GO:0005524">
    <property type="term" value="F:ATP binding"/>
    <property type="evidence" value="ECO:0007669"/>
    <property type="project" value="UniProtKB-UniRule"/>
</dbReference>
<evidence type="ECO:0000259" key="19">
    <source>
        <dbReference type="PROSITE" id="PS50011"/>
    </source>
</evidence>
<dbReference type="FunFam" id="3.30.200.20:FF:000256">
    <property type="entry name" value="cyclin-dependent kinase 10 isoform X2"/>
    <property type="match status" value="1"/>
</dbReference>
<keyword evidence="6" id="KW-0808">Transferase</keyword>
<dbReference type="PROSITE" id="PS50011">
    <property type="entry name" value="PROTEIN_KINASE_DOM"/>
    <property type="match status" value="1"/>
</dbReference>
<keyword evidence="10 17" id="KW-0067">ATP-binding</keyword>
<evidence type="ECO:0000256" key="5">
    <source>
        <dbReference type="ARBA" id="ARBA00022553"/>
    </source>
</evidence>
<comment type="function">
    <text evidence="13">Cyclin-dependent kinase that phosphorylates the transcription factor ETS2 (in vitro) and positively controls its proteasomal degradation (in cells). Involved in the regulation of actin cytoskeleton organization through the phosphorylation of actin dynamics regulators such as PKN2. Is a negative regulator of ciliogenesis through phosphorylation of PKN2 and promotion of RhoA signaling.</text>
</comment>
<dbReference type="GO" id="GO:0005634">
    <property type="term" value="C:nucleus"/>
    <property type="evidence" value="ECO:0007669"/>
    <property type="project" value="TreeGrafter"/>
</dbReference>
<dbReference type="GO" id="GO:0043687">
    <property type="term" value="P:post-translational protein modification"/>
    <property type="evidence" value="ECO:0007669"/>
    <property type="project" value="Ensembl"/>
</dbReference>
<evidence type="ECO:0000256" key="14">
    <source>
        <dbReference type="ARBA" id="ARBA00064010"/>
    </source>
</evidence>
<dbReference type="OrthoDB" id="1732493at2759"/>
<keyword evidence="11" id="KW-0206">Cytoskeleton</keyword>
<evidence type="ECO:0000256" key="18">
    <source>
        <dbReference type="RuleBase" id="RU000304"/>
    </source>
</evidence>
<reference evidence="20 21" key="1">
    <citation type="submission" date="2019-04" db="EMBL/GenBank/DDBJ databases">
        <authorList>
            <consortium name="Wellcome Sanger Institute Data Sharing"/>
        </authorList>
    </citation>
    <scope>NUCLEOTIDE SEQUENCE [LARGE SCALE GENOMIC DNA]</scope>
</reference>
<dbReference type="GO" id="GO:0022008">
    <property type="term" value="P:neurogenesis"/>
    <property type="evidence" value="ECO:0007669"/>
    <property type="project" value="Ensembl"/>
</dbReference>
<dbReference type="CDD" id="cd07845">
    <property type="entry name" value="STKc_CDK10"/>
    <property type="match status" value="1"/>
</dbReference>
<dbReference type="FunFam" id="1.10.510.10:FF:000289">
    <property type="entry name" value="cyclin-dependent kinase 10 isoform X2"/>
    <property type="match status" value="1"/>
</dbReference>
<dbReference type="InterPro" id="IPR000719">
    <property type="entry name" value="Prot_kinase_dom"/>
</dbReference>
<dbReference type="SUPFAM" id="SSF56112">
    <property type="entry name" value="Protein kinase-like (PK-like)"/>
    <property type="match status" value="1"/>
</dbReference>
<dbReference type="InterPro" id="IPR044093">
    <property type="entry name" value="STKc_CDK10"/>
</dbReference>
<keyword evidence="3" id="KW-0963">Cytoplasm</keyword>
<evidence type="ECO:0000256" key="8">
    <source>
        <dbReference type="ARBA" id="ARBA00022777"/>
    </source>
</evidence>
<evidence type="ECO:0000256" key="9">
    <source>
        <dbReference type="ARBA" id="ARBA00022794"/>
    </source>
</evidence>
<evidence type="ECO:0000256" key="16">
    <source>
        <dbReference type="ARBA" id="ARBA00081094"/>
    </source>
</evidence>
<feature type="domain" description="Protein kinase" evidence="19">
    <location>
        <begin position="74"/>
        <end position="358"/>
    </location>
</feature>
<keyword evidence="4 18" id="KW-0723">Serine/threonine-protein kinase</keyword>
<dbReference type="GO" id="GO:0035173">
    <property type="term" value="F:histone kinase activity"/>
    <property type="evidence" value="ECO:0007669"/>
    <property type="project" value="Ensembl"/>
</dbReference>
<dbReference type="Gene3D" id="3.30.200.20">
    <property type="entry name" value="Phosphorylase Kinase, domain 1"/>
    <property type="match status" value="1"/>
</dbReference>
<feature type="binding site" evidence="17">
    <location>
        <position position="103"/>
    </location>
    <ligand>
        <name>ATP</name>
        <dbReference type="ChEBI" id="CHEBI:30616"/>
    </ligand>
</feature>
<evidence type="ECO:0000256" key="7">
    <source>
        <dbReference type="ARBA" id="ARBA00022741"/>
    </source>
</evidence>
<dbReference type="GO" id="GO:0043524">
    <property type="term" value="P:negative regulation of neuron apoptotic process"/>
    <property type="evidence" value="ECO:0007669"/>
    <property type="project" value="Ensembl"/>
</dbReference>
<dbReference type="SMART" id="SM00220">
    <property type="entry name" value="S_TKc"/>
    <property type="match status" value="1"/>
</dbReference>
<keyword evidence="21" id="KW-1185">Reference proteome</keyword>
<evidence type="ECO:0000256" key="15">
    <source>
        <dbReference type="ARBA" id="ARBA00069133"/>
    </source>
</evidence>
<keyword evidence="9" id="KW-0970">Cilium biogenesis/degradation</keyword>
<dbReference type="PROSITE" id="PS00108">
    <property type="entry name" value="PROTEIN_KINASE_ST"/>
    <property type="match status" value="1"/>
</dbReference>
<dbReference type="InterPro" id="IPR050108">
    <property type="entry name" value="CDK"/>
</dbReference>
<evidence type="ECO:0000256" key="6">
    <source>
        <dbReference type="ARBA" id="ARBA00022679"/>
    </source>
</evidence>
<dbReference type="Pfam" id="PF00069">
    <property type="entry name" value="Pkinase"/>
    <property type="match status" value="1"/>
</dbReference>
<dbReference type="InterPro" id="IPR008271">
    <property type="entry name" value="Ser/Thr_kinase_AS"/>
</dbReference>
<evidence type="ECO:0000256" key="11">
    <source>
        <dbReference type="ARBA" id="ARBA00023212"/>
    </source>
</evidence>
<dbReference type="GeneTree" id="ENSGT00940000158102"/>
<reference evidence="20" key="3">
    <citation type="submission" date="2025-09" db="UniProtKB">
        <authorList>
            <consortium name="Ensembl"/>
        </authorList>
    </citation>
    <scope>IDENTIFICATION</scope>
</reference>
<protein>
    <recommendedName>
        <fullName evidence="15">Cyclin-dependent kinase 10</fullName>
    </recommendedName>
    <alternativeName>
        <fullName evidence="16">Cell division protein kinase 10</fullName>
    </alternativeName>
</protein>
<dbReference type="Gene3D" id="1.10.510.10">
    <property type="entry name" value="Transferase(Phosphotransferase) domain 1"/>
    <property type="match status" value="1"/>
</dbReference>
<comment type="subcellular location">
    <subcellularLocation>
        <location evidence="1">Cytoplasm</location>
        <location evidence="1">Cytoskeleton</location>
        <location evidence="1">Cilium basal body</location>
    </subcellularLocation>
</comment>
<name>A0A8C9RM34_SCLFO</name>
<dbReference type="InterPro" id="IPR011009">
    <property type="entry name" value="Kinase-like_dom_sf"/>
</dbReference>
<reference evidence="20" key="2">
    <citation type="submission" date="2025-08" db="UniProtKB">
        <authorList>
            <consortium name="Ensembl"/>
        </authorList>
    </citation>
    <scope>IDENTIFICATION</scope>
</reference>
<dbReference type="InterPro" id="IPR017441">
    <property type="entry name" value="Protein_kinase_ATP_BS"/>
</dbReference>
<keyword evidence="12" id="KW-0966">Cell projection</keyword>
<proteinExistence type="inferred from homology"/>
<comment type="similarity">
    <text evidence="2">Belongs to the protein kinase superfamily. CMGC Ser/Thr protein kinase family. CDC2/CDKX subfamily.</text>
</comment>
<gene>
    <name evidence="20" type="primary">CDK10</name>
    <name evidence="20" type="synonym">cdk10</name>
</gene>
<dbReference type="GO" id="GO:0030030">
    <property type="term" value="P:cell projection organization"/>
    <property type="evidence" value="ECO:0007669"/>
    <property type="project" value="UniProtKB-KW"/>
</dbReference>
<dbReference type="PANTHER" id="PTHR24056">
    <property type="entry name" value="CELL DIVISION PROTEIN KINASE"/>
    <property type="match status" value="1"/>
</dbReference>
<sequence>MVVSRYRSRTGISNLLKVLQPEVRFEHVTFGFKASSRSNHYTTSCPLYGGISLKKKKNVKSQSNLGNCRSVKDFEKLNRIGEGTYGIVYRARDMRSDEIVALKKVRMDKEKDGIPISSLREITLLLRLRHPNIVELKEVVVGNHLESLFLVMSYCEQDLASLLENMQAPFSEAQVKCIVLQLLRGLAYLHHNFILHRDLKVSNLLMTDKGCVKIADFGLARVYGIPLKPMTPRVVTLWYRAPELLLGSKTQTTAVDMWAVGCILAELLAHKPLLPGSSEIQQVDLIVQLLGTPNENIWPGFSRLPLVGQYSLRKQPYNNLKNKFTWLSEAGLRLLNLLFMFNPQRRATAKDSLESSYFKEKPLPCEPELMPTFPHHRNKRAAPAAENQLKRSKLFLLGLVLLLATCLLNCDRPNTCIPTVCHSTVEVLWEHLNTFHLEFAAIFSAPLIQT</sequence>